<dbReference type="eggNOG" id="ENOG5032UVF">
    <property type="taxonomic scope" value="Bacteria"/>
</dbReference>
<keyword evidence="1" id="KW-0472">Membrane</keyword>
<dbReference type="KEGG" id="gps:C427_1696"/>
<dbReference type="Proteomes" id="UP000011864">
    <property type="component" value="Chromosome"/>
</dbReference>
<dbReference type="OrthoDB" id="5600128at2"/>
<protein>
    <submittedName>
        <fullName evidence="2">Uncharacterized protein</fullName>
    </submittedName>
</protein>
<dbReference type="STRING" id="1129794.C427_1696"/>
<gene>
    <name evidence="2" type="ORF">C427_1696</name>
</gene>
<evidence type="ECO:0000256" key="1">
    <source>
        <dbReference type="SAM" id="Phobius"/>
    </source>
</evidence>
<keyword evidence="1" id="KW-1133">Transmembrane helix</keyword>
<organism evidence="2 3">
    <name type="scientific">Paraglaciecola psychrophila 170</name>
    <dbReference type="NCBI Taxonomy" id="1129794"/>
    <lineage>
        <taxon>Bacteria</taxon>
        <taxon>Pseudomonadati</taxon>
        <taxon>Pseudomonadota</taxon>
        <taxon>Gammaproteobacteria</taxon>
        <taxon>Alteromonadales</taxon>
        <taxon>Alteromonadaceae</taxon>
        <taxon>Paraglaciecola</taxon>
    </lineage>
</organism>
<dbReference type="AlphaFoldDB" id="K6Z6A0"/>
<dbReference type="PATRIC" id="fig|1129794.4.peg.1680"/>
<name>K6Z6A0_9ALTE</name>
<accession>K6Z6A0</accession>
<dbReference type="RefSeq" id="WP_007643836.1">
    <property type="nucleotide sequence ID" value="NC_020514.1"/>
</dbReference>
<dbReference type="HOGENOM" id="CLU_114910_0_0_6"/>
<reference evidence="2 3" key="1">
    <citation type="journal article" date="2013" name="Genome Announc.">
        <title>Complete Genome Sequence of Glaciecola psychrophila Strain 170T.</title>
        <authorList>
            <person name="Yin J."/>
            <person name="Chen J."/>
            <person name="Liu G."/>
            <person name="Yu Y."/>
            <person name="Song L."/>
            <person name="Wang X."/>
            <person name="Qu X."/>
        </authorList>
    </citation>
    <scope>NUCLEOTIDE SEQUENCE [LARGE SCALE GENOMIC DNA]</scope>
    <source>
        <strain evidence="2 3">170</strain>
    </source>
</reference>
<proteinExistence type="predicted"/>
<dbReference type="EMBL" id="CP003837">
    <property type="protein sequence ID" value="AGH43805.1"/>
    <property type="molecule type" value="Genomic_DNA"/>
</dbReference>
<feature type="transmembrane region" description="Helical" evidence="1">
    <location>
        <begin position="181"/>
        <end position="200"/>
    </location>
</feature>
<evidence type="ECO:0000313" key="3">
    <source>
        <dbReference type="Proteomes" id="UP000011864"/>
    </source>
</evidence>
<sequence>MVYRSFASGVFFVGVPFLSLLALTLLLLSLSALSSPGAHGPNGEHLDMEQSNPSIQRPKFEMFTESFEVLGEVFSNELIIYLHDFETNTPTQSASIDLEVGALTASASFDEAQNRYIVNDVDFISALNVSGEHEVVATILTKDNGDLLVGNFVMPEANAQSDNAEHSHNESQEQGEDHHHFPWWALGLSIVVFAFGFFFGRKNKGVRS</sequence>
<keyword evidence="1" id="KW-0812">Transmembrane</keyword>
<evidence type="ECO:0000313" key="2">
    <source>
        <dbReference type="EMBL" id="AGH43805.1"/>
    </source>
</evidence>
<keyword evidence="3" id="KW-1185">Reference proteome</keyword>